<feature type="region of interest" description="Disordered" evidence="1">
    <location>
        <begin position="1"/>
        <end position="41"/>
    </location>
</feature>
<feature type="compositionally biased region" description="Basic and acidic residues" evidence="1">
    <location>
        <begin position="18"/>
        <end position="41"/>
    </location>
</feature>
<organism evidence="2 3">
    <name type="scientific">Stylosanthes scabra</name>
    <dbReference type="NCBI Taxonomy" id="79078"/>
    <lineage>
        <taxon>Eukaryota</taxon>
        <taxon>Viridiplantae</taxon>
        <taxon>Streptophyta</taxon>
        <taxon>Embryophyta</taxon>
        <taxon>Tracheophyta</taxon>
        <taxon>Spermatophyta</taxon>
        <taxon>Magnoliopsida</taxon>
        <taxon>eudicotyledons</taxon>
        <taxon>Gunneridae</taxon>
        <taxon>Pentapetalae</taxon>
        <taxon>rosids</taxon>
        <taxon>fabids</taxon>
        <taxon>Fabales</taxon>
        <taxon>Fabaceae</taxon>
        <taxon>Papilionoideae</taxon>
        <taxon>50 kb inversion clade</taxon>
        <taxon>dalbergioids sensu lato</taxon>
        <taxon>Dalbergieae</taxon>
        <taxon>Pterocarpus clade</taxon>
        <taxon>Stylosanthes</taxon>
    </lineage>
</organism>
<dbReference type="EMBL" id="JASCZI010060775">
    <property type="protein sequence ID" value="MED6135917.1"/>
    <property type="molecule type" value="Genomic_DNA"/>
</dbReference>
<proteinExistence type="predicted"/>
<evidence type="ECO:0000313" key="2">
    <source>
        <dbReference type="EMBL" id="MED6135917.1"/>
    </source>
</evidence>
<keyword evidence="3" id="KW-1185">Reference proteome</keyword>
<reference evidence="2 3" key="1">
    <citation type="journal article" date="2023" name="Plants (Basel)">
        <title>Bridging the Gap: Combining Genomics and Transcriptomics Approaches to Understand Stylosanthes scabra, an Orphan Legume from the Brazilian Caatinga.</title>
        <authorList>
            <person name="Ferreira-Neto J.R.C."/>
            <person name="da Silva M.D."/>
            <person name="Binneck E."/>
            <person name="de Melo N.F."/>
            <person name="da Silva R.H."/>
            <person name="de Melo A.L.T.M."/>
            <person name="Pandolfi V."/>
            <person name="Bustamante F.O."/>
            <person name="Brasileiro-Vidal A.C."/>
            <person name="Benko-Iseppon A.M."/>
        </authorList>
    </citation>
    <scope>NUCLEOTIDE SEQUENCE [LARGE SCALE GENOMIC DNA]</scope>
    <source>
        <tissue evidence="2">Leaves</tissue>
    </source>
</reference>
<name>A0ABU6SHR6_9FABA</name>
<protein>
    <submittedName>
        <fullName evidence="2">Uncharacterized protein</fullName>
    </submittedName>
</protein>
<comment type="caution">
    <text evidence="2">The sequence shown here is derived from an EMBL/GenBank/DDBJ whole genome shotgun (WGS) entry which is preliminary data.</text>
</comment>
<gene>
    <name evidence="2" type="ORF">PIB30_051221</name>
</gene>
<evidence type="ECO:0000313" key="3">
    <source>
        <dbReference type="Proteomes" id="UP001341840"/>
    </source>
</evidence>
<feature type="compositionally biased region" description="Low complexity" evidence="1">
    <location>
        <begin position="1"/>
        <end position="15"/>
    </location>
</feature>
<sequence>MAPATPIPAAAVAGATMSEDRERERERVRVGTEREREKSKRERGYCRCSPPSPLKRSRRRGCCHSRHAREDTVVVFDDLDATTVVKFCHRRGSPEIAIAVGNNRCRCYRFSGRCRCCMWLPELLPPYLLFLLDCRLSSGFSKLRIRNSYVAAKTIRVGVMVATVVAD</sequence>
<dbReference type="Proteomes" id="UP001341840">
    <property type="component" value="Unassembled WGS sequence"/>
</dbReference>
<accession>A0ABU6SHR6</accession>
<evidence type="ECO:0000256" key="1">
    <source>
        <dbReference type="SAM" id="MobiDB-lite"/>
    </source>
</evidence>